<sequence>MAEEDKEFWAETPTDSDLACHLTLVRKKGICIYGKPINEVFPEVPEADFRSSICSGIDYAVSVLRSNPIYGILTLCRVLSYLETNEIFSKREAGLWALPKLPNHLTYIVIHAVEVYEGTRNEMIDINEDHLEEYSTLMKSHIDSAL</sequence>
<evidence type="ECO:0000313" key="4">
    <source>
        <dbReference type="Proteomes" id="UP001236415"/>
    </source>
</evidence>
<keyword evidence="4" id="KW-1185">Reference proteome</keyword>
<reference evidence="3 4" key="1">
    <citation type="submission" date="2023-06" db="EMBL/GenBank/DDBJ databases">
        <title>Paenibacillus polygonum sp. nov., an endophytic bacterium, isolated from Polygonum lapathifolium L. in Nanji Wetland National Nature Reserve, South of Poyang Lake, Jiangxi Province, China.</title>
        <authorList>
            <person name="Yu Z."/>
        </authorList>
    </citation>
    <scope>NUCLEOTIDE SEQUENCE [LARGE SCALE GENOMIC DNA]</scope>
    <source>
        <strain evidence="3 4">C31</strain>
    </source>
</reference>
<dbReference type="Pfam" id="PF13427">
    <property type="entry name" value="AadA_C"/>
    <property type="match status" value="1"/>
</dbReference>
<evidence type="ECO:0000313" key="3">
    <source>
        <dbReference type="EMBL" id="WIV20269.1"/>
    </source>
</evidence>
<evidence type="ECO:0000256" key="1">
    <source>
        <dbReference type="ARBA" id="ARBA00022679"/>
    </source>
</evidence>
<protein>
    <submittedName>
        <fullName evidence="3">DUF4111 domain-containing protein</fullName>
    </submittedName>
</protein>
<keyword evidence="1" id="KW-0808">Transferase</keyword>
<gene>
    <name evidence="3" type="ORF">QPK24_06130</name>
</gene>
<dbReference type="RefSeq" id="WP_285747061.1">
    <property type="nucleotide sequence ID" value="NZ_CP127162.1"/>
</dbReference>
<feature type="domain" description="Adenylyltransferase AadA C-terminal" evidence="2">
    <location>
        <begin position="39"/>
        <end position="140"/>
    </location>
</feature>
<accession>A0ABY8X518</accession>
<proteinExistence type="predicted"/>
<dbReference type="InterPro" id="IPR025184">
    <property type="entry name" value="AadA_C"/>
</dbReference>
<dbReference type="Proteomes" id="UP001236415">
    <property type="component" value="Chromosome"/>
</dbReference>
<evidence type="ECO:0000259" key="2">
    <source>
        <dbReference type="Pfam" id="PF13427"/>
    </source>
</evidence>
<organism evidence="3 4">
    <name type="scientific">Paenibacillus polygoni</name>
    <dbReference type="NCBI Taxonomy" id="3050112"/>
    <lineage>
        <taxon>Bacteria</taxon>
        <taxon>Bacillati</taxon>
        <taxon>Bacillota</taxon>
        <taxon>Bacilli</taxon>
        <taxon>Bacillales</taxon>
        <taxon>Paenibacillaceae</taxon>
        <taxon>Paenibacillus</taxon>
    </lineage>
</organism>
<dbReference type="EMBL" id="CP127162">
    <property type="protein sequence ID" value="WIV20269.1"/>
    <property type="molecule type" value="Genomic_DNA"/>
</dbReference>
<name>A0ABY8X518_9BACL</name>